<keyword evidence="3" id="KW-1185">Reference proteome</keyword>
<evidence type="ECO:0000313" key="2">
    <source>
        <dbReference type="EMBL" id="MDG3587657.1"/>
    </source>
</evidence>
<proteinExistence type="predicted"/>
<dbReference type="Proteomes" id="UP001153642">
    <property type="component" value="Unassembled WGS sequence"/>
</dbReference>
<evidence type="ECO:0008006" key="4">
    <source>
        <dbReference type="Google" id="ProtNLM"/>
    </source>
</evidence>
<gene>
    <name evidence="2" type="ORF">OSR52_17495</name>
</gene>
<keyword evidence="1" id="KW-0732">Signal</keyword>
<sequence length="875" mass="99908">MTRIIKNIIASLLLLLFITTVGATEKDSIVTVDHKLYKSSAEQLDYLYSLNKQSNRDNWYIFFLGSDVEDLKYIINATRYQGQYDVRKLTALNDKLTAINRESPDYEVYAAITDYGKTLKVTSLFKGKTVNEHITEIEGQLSSRSLETGSPEQKELREARFALRHFSGLKKGILDSIYNNTTSFKQSPKKNHFLPYIMNLTYEKMANYEGDALRKQFFVWGMHPKKKEKNINQAFLKELYQKYKGIPDKSNIYRFSEDQMESVLLALEYYIDIPEVEGLKEGVGTEIYQLYVGEIEKGSEEDKKLIELANYLTDNYNGEHFVVDNADCLDYNCEVEEELITVISDFNIKTIEEFKDTFSYKGVARHYEGRKNVFTTYYSIYDLWGDLDVENYNKNSFDYYIQDGGDWDYEESDDYVEITDRYYYSLNDLLMRYGVFNDPQYSGIKRQIIASEDAGQASSISYEDFYDQYTSKYNTNSAYPFIAEWSSRWAEAPLIAYSGYRLVVEFGPFLMQELSKQIGKAGLEKIITEKGKDALQGAIIDYGLQATFNYILDDQYETFQEAAKPENINWMSVGWSAAESTIEYKSLLTELLTSGAGTCLINGYTDAKGFKEDFDFEACALNVVITYGVKALTSSPYIKKRASEAILKGKEKLRELFIKRGIPDDKADELIEAIEKGVDDIESTNGGNNVASGKTNNVLDELAEAAKDFAENETEIAITNNTISNTTKKFWANHEMNVTKYLRQIYGNTNVGRQITVDITLKNGNVITCRLDNLVKDGSIYKIIDAKSSTVQNLSTKTADNLVNSWSTPNQKTFYNALKNGNVQNIKPRGKNALEFFDVKSNNLIEPISIGNNVEFYVNDVAVDGYSIFKKIINF</sequence>
<dbReference type="EMBL" id="JAPMUA010000008">
    <property type="protein sequence ID" value="MDG3587657.1"/>
    <property type="molecule type" value="Genomic_DNA"/>
</dbReference>
<feature type="chain" id="PRO_5046469297" description="PD-(D/E)XK endonuclease-like domain-containing protein" evidence="1">
    <location>
        <begin position="24"/>
        <end position="875"/>
    </location>
</feature>
<organism evidence="2 3">
    <name type="scientific">Galbibacter pacificus</name>
    <dbReference type="NCBI Taxonomy" id="2996052"/>
    <lineage>
        <taxon>Bacteria</taxon>
        <taxon>Pseudomonadati</taxon>
        <taxon>Bacteroidota</taxon>
        <taxon>Flavobacteriia</taxon>
        <taxon>Flavobacteriales</taxon>
        <taxon>Flavobacteriaceae</taxon>
        <taxon>Galbibacter</taxon>
    </lineage>
</organism>
<evidence type="ECO:0000313" key="3">
    <source>
        <dbReference type="Proteomes" id="UP001153642"/>
    </source>
</evidence>
<name>A0ABT6FWM2_9FLAO</name>
<evidence type="ECO:0000256" key="1">
    <source>
        <dbReference type="SAM" id="SignalP"/>
    </source>
</evidence>
<comment type="caution">
    <text evidence="2">The sequence shown here is derived from an EMBL/GenBank/DDBJ whole genome shotgun (WGS) entry which is preliminary data.</text>
</comment>
<dbReference type="RefSeq" id="WP_277901370.1">
    <property type="nucleotide sequence ID" value="NZ_JAPMUA010000008.1"/>
</dbReference>
<accession>A0ABT6FWM2</accession>
<reference evidence="2" key="1">
    <citation type="submission" date="2022-11" db="EMBL/GenBank/DDBJ databases">
        <title>High-quality draft genome sequence of Galbibacter sp. strain CMA-7.</title>
        <authorList>
            <person name="Wei L."/>
            <person name="Dong C."/>
            <person name="Shao Z."/>
        </authorList>
    </citation>
    <scope>NUCLEOTIDE SEQUENCE</scope>
    <source>
        <strain evidence="2">CMA-7</strain>
    </source>
</reference>
<feature type="signal peptide" evidence="1">
    <location>
        <begin position="1"/>
        <end position="23"/>
    </location>
</feature>
<protein>
    <recommendedName>
        <fullName evidence="4">PD-(D/E)XK endonuclease-like domain-containing protein</fullName>
    </recommendedName>
</protein>